<gene>
    <name evidence="1" type="ORF">AJ80_07412</name>
</gene>
<proteinExistence type="predicted"/>
<dbReference type="AlphaFoldDB" id="A0A2B7XQ40"/>
<evidence type="ECO:0000313" key="1">
    <source>
        <dbReference type="EMBL" id="PGH10762.1"/>
    </source>
</evidence>
<evidence type="ECO:0000313" key="2">
    <source>
        <dbReference type="Proteomes" id="UP000224634"/>
    </source>
</evidence>
<organism evidence="1 2">
    <name type="scientific">Polytolypa hystricis (strain UAMH7299)</name>
    <dbReference type="NCBI Taxonomy" id="1447883"/>
    <lineage>
        <taxon>Eukaryota</taxon>
        <taxon>Fungi</taxon>
        <taxon>Dikarya</taxon>
        <taxon>Ascomycota</taxon>
        <taxon>Pezizomycotina</taxon>
        <taxon>Eurotiomycetes</taxon>
        <taxon>Eurotiomycetidae</taxon>
        <taxon>Onygenales</taxon>
        <taxon>Onygenales incertae sedis</taxon>
        <taxon>Polytolypa</taxon>
    </lineage>
</organism>
<dbReference type="SUPFAM" id="SSF52047">
    <property type="entry name" value="RNI-like"/>
    <property type="match status" value="1"/>
</dbReference>
<sequence>MSDSGSEMFPYQLRPAAGKAPILRPVFGTGQLSAFEHCPVEILLAIFKLLGPSDLGKMMVVSKAFTHAVPICLYKCVKLRVSEINLEEELHLFMGARADNLRLVEEFSLLNTTRGRICTSSAGWASNGMWKQLNTYLHWATVLNERVVELVDKLGPNLHTLRWDHTFRMFYSTLAELLNKRPNLIHIHANEMMGRPFEISSKAGTALTALELRTIHVSARHISTSGISPAASVLVMRSGKNLKRLVLGNERWALTSKNMTTDFLADDGAKRIAPLDEIMKRISRGRNVLPSLSHLDLIAVQVSPSSPGAVDLCHTFDFNRLTRLSLESCRGTEALLLNLAIPDSPVTLNLKEFRIRHEAPSEKLLPALETFLSSFTGLELLSVLLDKTERMIDHKGFMRAHGPTLKVLVWEGRKTNKTLVPISLEVKREHNDPSEPFLVDLGLHCRNLRELSIPLNMRLPFETGIKAWRVLIGLPFQLLALPHLKTLHGRFLPFPRRNVVSTIFVVNANKSVATEYLDWGYHKLGRKPNLDLVALGAPTYNDRYLQDYGASDYRKMNILPPLFYDVQVVSNNLTGHNHFLNPLGERNGNGGNTDFIPASIDTIRETYPHTRVFESYWLK</sequence>
<protein>
    <recommendedName>
        <fullName evidence="3">F-box domain-containing protein</fullName>
    </recommendedName>
</protein>
<comment type="caution">
    <text evidence="1">The sequence shown here is derived from an EMBL/GenBank/DDBJ whole genome shotgun (WGS) entry which is preliminary data.</text>
</comment>
<accession>A0A2B7XQ40</accession>
<dbReference type="InterPro" id="IPR032675">
    <property type="entry name" value="LRR_dom_sf"/>
</dbReference>
<keyword evidence="2" id="KW-1185">Reference proteome</keyword>
<dbReference type="OrthoDB" id="5384871at2759"/>
<dbReference type="InterPro" id="IPR036047">
    <property type="entry name" value="F-box-like_dom_sf"/>
</dbReference>
<dbReference type="Proteomes" id="UP000224634">
    <property type="component" value="Unassembled WGS sequence"/>
</dbReference>
<reference evidence="1 2" key="1">
    <citation type="submission" date="2017-10" db="EMBL/GenBank/DDBJ databases">
        <title>Comparative genomics in systemic dimorphic fungi from Ajellomycetaceae.</title>
        <authorList>
            <person name="Munoz J.F."/>
            <person name="Mcewen J.G."/>
            <person name="Clay O.K."/>
            <person name="Cuomo C.A."/>
        </authorList>
    </citation>
    <scope>NUCLEOTIDE SEQUENCE [LARGE SCALE GENOMIC DNA]</scope>
    <source>
        <strain evidence="1 2">UAMH7299</strain>
    </source>
</reference>
<evidence type="ECO:0008006" key="3">
    <source>
        <dbReference type="Google" id="ProtNLM"/>
    </source>
</evidence>
<dbReference type="Gene3D" id="3.80.10.10">
    <property type="entry name" value="Ribonuclease Inhibitor"/>
    <property type="match status" value="1"/>
</dbReference>
<dbReference type="SUPFAM" id="SSF81383">
    <property type="entry name" value="F-box domain"/>
    <property type="match status" value="1"/>
</dbReference>
<dbReference type="EMBL" id="PDNA01000142">
    <property type="protein sequence ID" value="PGH10762.1"/>
    <property type="molecule type" value="Genomic_DNA"/>
</dbReference>
<name>A0A2B7XQ40_POLH7</name>